<protein>
    <submittedName>
        <fullName evidence="4">Zinc ribbon domain-containing protein</fullName>
    </submittedName>
</protein>
<evidence type="ECO:0000313" key="5">
    <source>
        <dbReference type="Proteomes" id="UP000823900"/>
    </source>
</evidence>
<dbReference type="EMBL" id="DWZA01000005">
    <property type="protein sequence ID" value="HJA70113.1"/>
    <property type="molecule type" value="Genomic_DNA"/>
</dbReference>
<reference evidence="4" key="2">
    <citation type="submission" date="2021-04" db="EMBL/GenBank/DDBJ databases">
        <authorList>
            <person name="Gilroy R."/>
        </authorList>
    </citation>
    <scope>NUCLEOTIDE SEQUENCE</scope>
    <source>
        <strain evidence="4">CHK178-16964</strain>
    </source>
</reference>
<sequence length="686" mass="77121">MECKYCGAKLRDGANFCPKCGRKVKPVMPGGARPGPEADLTGRKTKQKAQTEPSKRQTLPQVENGLSGQKMTDDVEWTGVALSSGQDSSQKRKKGCLIAGIAGAVILAAAAAAIVFLWKSGLPDSLSALPSAQQEAETEERKPEEDFLEDEAAAESVEESWEEAAAEAQEDGWPPENVELAVPGAKTGDYEAIQLEENEEGKCVVTPGIIREYFPEATTCYFDDLPRLGEDIDDYIKNSYVFASFIKRGIDEAYTGEGNRFERDPRTGVYLLLFQWKDGRPYLTGYFAGVPEEREEGKWLFKVTPCEYDLTELYETENASFQREKDDVFTNYIAPEDVKKSGAAYYLAGFTTRKGDDVQKDDCQKYRLWYQLHSDHVENYALGIERFESQTVSPERQRCYLLLDEDHEAIGYTVLTEDDLQTEAGRAEEDGAQAAGGEAMAGEGELAASGDYTAIYVHAEDNGNCRVNPDLVRQYIPDSTASCFTGSPDLGDNIEDYLRDSYTFADLISRGLENGLSGDGSSFNPIEDPDSTYCLLVFQRRDNHPYLTGYYFGKPERYDEDTWLLKVTPCDYDLEEIYERELKQYQEEKEILLANYIAPEDVEDSGAVYYVEGYNTGRSSELQEDECQLYHLWSQMSSPYLERLARPIGRMAHDVNKTREGRWKGFILMDQNYEAIGYTVVYGGDE</sequence>
<keyword evidence="2" id="KW-0812">Transmembrane</keyword>
<feature type="transmembrane region" description="Helical" evidence="2">
    <location>
        <begin position="96"/>
        <end position="118"/>
    </location>
</feature>
<evidence type="ECO:0000259" key="3">
    <source>
        <dbReference type="Pfam" id="PF13240"/>
    </source>
</evidence>
<keyword evidence="2" id="KW-1133">Transmembrane helix</keyword>
<name>A0A9D2HGW5_9FIRM</name>
<organism evidence="4 5">
    <name type="scientific">Candidatus Lachnoclostridium stercoravium</name>
    <dbReference type="NCBI Taxonomy" id="2838633"/>
    <lineage>
        <taxon>Bacteria</taxon>
        <taxon>Bacillati</taxon>
        <taxon>Bacillota</taxon>
        <taxon>Clostridia</taxon>
        <taxon>Lachnospirales</taxon>
        <taxon>Lachnospiraceae</taxon>
    </lineage>
</organism>
<reference evidence="4" key="1">
    <citation type="journal article" date="2021" name="PeerJ">
        <title>Extensive microbial diversity within the chicken gut microbiome revealed by metagenomics and culture.</title>
        <authorList>
            <person name="Gilroy R."/>
            <person name="Ravi A."/>
            <person name="Getino M."/>
            <person name="Pursley I."/>
            <person name="Horton D.L."/>
            <person name="Alikhan N.F."/>
            <person name="Baker D."/>
            <person name="Gharbi K."/>
            <person name="Hall N."/>
            <person name="Watson M."/>
            <person name="Adriaenssens E.M."/>
            <person name="Foster-Nyarko E."/>
            <person name="Jarju S."/>
            <person name="Secka A."/>
            <person name="Antonio M."/>
            <person name="Oren A."/>
            <person name="Chaudhuri R.R."/>
            <person name="La Ragione R."/>
            <person name="Hildebrand F."/>
            <person name="Pallen M.J."/>
        </authorList>
    </citation>
    <scope>NUCLEOTIDE SEQUENCE</scope>
    <source>
        <strain evidence="4">CHK178-16964</strain>
    </source>
</reference>
<evidence type="ECO:0000256" key="2">
    <source>
        <dbReference type="SAM" id="Phobius"/>
    </source>
</evidence>
<dbReference type="AlphaFoldDB" id="A0A9D2HGW5"/>
<evidence type="ECO:0000313" key="4">
    <source>
        <dbReference type="EMBL" id="HJA70113.1"/>
    </source>
</evidence>
<evidence type="ECO:0000256" key="1">
    <source>
        <dbReference type="SAM" id="MobiDB-lite"/>
    </source>
</evidence>
<keyword evidence="2" id="KW-0472">Membrane</keyword>
<feature type="domain" description="Zinc-ribbon" evidence="3">
    <location>
        <begin position="3"/>
        <end position="24"/>
    </location>
</feature>
<gene>
    <name evidence="4" type="ORF">IAA07_00860</name>
</gene>
<feature type="region of interest" description="Disordered" evidence="1">
    <location>
        <begin position="129"/>
        <end position="181"/>
    </location>
</feature>
<dbReference type="Pfam" id="PF13240">
    <property type="entry name" value="Zn_Ribbon_1"/>
    <property type="match status" value="1"/>
</dbReference>
<accession>A0A9D2HGW5</accession>
<dbReference type="InterPro" id="IPR026870">
    <property type="entry name" value="Zinc_ribbon_dom"/>
</dbReference>
<feature type="region of interest" description="Disordered" evidence="1">
    <location>
        <begin position="25"/>
        <end position="72"/>
    </location>
</feature>
<feature type="compositionally biased region" description="Polar residues" evidence="1">
    <location>
        <begin position="48"/>
        <end position="70"/>
    </location>
</feature>
<comment type="caution">
    <text evidence="4">The sequence shown here is derived from an EMBL/GenBank/DDBJ whole genome shotgun (WGS) entry which is preliminary data.</text>
</comment>
<feature type="compositionally biased region" description="Acidic residues" evidence="1">
    <location>
        <begin position="146"/>
        <end position="170"/>
    </location>
</feature>
<dbReference type="Proteomes" id="UP000823900">
    <property type="component" value="Unassembled WGS sequence"/>
</dbReference>
<proteinExistence type="predicted"/>